<dbReference type="PANTHER" id="PTHR43445">
    <property type="entry name" value="UDP-N-ACETYLMURAMATE--L-ALANINE LIGASE-RELATED"/>
    <property type="match status" value="1"/>
</dbReference>
<dbReference type="Pfam" id="PF08245">
    <property type="entry name" value="Mur_ligase_M"/>
    <property type="match status" value="1"/>
</dbReference>
<dbReference type="GO" id="GO:0005737">
    <property type="term" value="C:cytoplasm"/>
    <property type="evidence" value="ECO:0007669"/>
    <property type="project" value="UniProtKB-SubCell"/>
</dbReference>
<evidence type="ECO:0000256" key="7">
    <source>
        <dbReference type="ARBA" id="ARBA00022840"/>
    </source>
</evidence>
<dbReference type="InterPro" id="IPR036565">
    <property type="entry name" value="Mur-like_cat_sf"/>
</dbReference>
<keyword evidence="7" id="KW-0067">ATP-binding</keyword>
<keyword evidence="6" id="KW-0547">Nucleotide-binding</keyword>
<comment type="catalytic activity">
    <reaction evidence="8">
        <text>UDP-N-acetyl-alpha-D-muramate + L-alanine + ATP = UDP-N-acetyl-alpha-D-muramoyl-L-alanine + ADP + phosphate + H(+)</text>
        <dbReference type="Rhea" id="RHEA:23372"/>
        <dbReference type="ChEBI" id="CHEBI:15378"/>
        <dbReference type="ChEBI" id="CHEBI:30616"/>
        <dbReference type="ChEBI" id="CHEBI:43474"/>
        <dbReference type="ChEBI" id="CHEBI:57972"/>
        <dbReference type="ChEBI" id="CHEBI:70757"/>
        <dbReference type="ChEBI" id="CHEBI:83898"/>
        <dbReference type="ChEBI" id="CHEBI:456216"/>
        <dbReference type="EC" id="6.3.2.8"/>
    </reaction>
</comment>
<dbReference type="InterPro" id="IPR050061">
    <property type="entry name" value="MurCDEF_pg_biosynth"/>
</dbReference>
<feature type="domain" description="Mur ligase C-terminal" evidence="10">
    <location>
        <begin position="321"/>
        <end position="451"/>
    </location>
</feature>
<evidence type="ECO:0000259" key="9">
    <source>
        <dbReference type="Pfam" id="PF01225"/>
    </source>
</evidence>
<accession>A0A381R668</accession>
<feature type="non-terminal residue" evidence="12">
    <location>
        <position position="1"/>
    </location>
</feature>
<evidence type="ECO:0000259" key="11">
    <source>
        <dbReference type="Pfam" id="PF08245"/>
    </source>
</evidence>
<dbReference type="Pfam" id="PF02875">
    <property type="entry name" value="Mur_ligase_C"/>
    <property type="match status" value="1"/>
</dbReference>
<comment type="subcellular location">
    <subcellularLocation>
        <location evidence="1">Cytoplasm</location>
    </subcellularLocation>
</comment>
<keyword evidence="5" id="KW-0436">Ligase</keyword>
<reference evidence="12" key="1">
    <citation type="submission" date="2018-05" db="EMBL/GenBank/DDBJ databases">
        <authorList>
            <person name="Lanie J.A."/>
            <person name="Ng W.-L."/>
            <person name="Kazmierczak K.M."/>
            <person name="Andrzejewski T.M."/>
            <person name="Davidsen T.M."/>
            <person name="Wayne K.J."/>
            <person name="Tettelin H."/>
            <person name="Glass J.I."/>
            <person name="Rusch D."/>
            <person name="Podicherti R."/>
            <person name="Tsui H.-C.T."/>
            <person name="Winkler M.E."/>
        </authorList>
    </citation>
    <scope>NUCLEOTIDE SEQUENCE</scope>
</reference>
<dbReference type="UniPathway" id="UPA00219"/>
<evidence type="ECO:0000256" key="1">
    <source>
        <dbReference type="ARBA" id="ARBA00004496"/>
    </source>
</evidence>
<dbReference type="Gene3D" id="3.40.1190.10">
    <property type="entry name" value="Mur-like, catalytic domain"/>
    <property type="match status" value="1"/>
</dbReference>
<dbReference type="PANTHER" id="PTHR43445:SF3">
    <property type="entry name" value="UDP-N-ACETYLMURAMATE--L-ALANINE LIGASE"/>
    <property type="match status" value="1"/>
</dbReference>
<dbReference type="SUPFAM" id="SSF51984">
    <property type="entry name" value="MurCD N-terminal domain"/>
    <property type="match status" value="1"/>
</dbReference>
<dbReference type="Pfam" id="PF01225">
    <property type="entry name" value="Mur_ligase"/>
    <property type="match status" value="1"/>
</dbReference>
<dbReference type="SUPFAM" id="SSF53244">
    <property type="entry name" value="MurD-like peptide ligases, peptide-binding domain"/>
    <property type="match status" value="1"/>
</dbReference>
<dbReference type="InterPro" id="IPR013221">
    <property type="entry name" value="Mur_ligase_cen"/>
</dbReference>
<dbReference type="SUPFAM" id="SSF53623">
    <property type="entry name" value="MurD-like peptide ligases, catalytic domain"/>
    <property type="match status" value="1"/>
</dbReference>
<name>A0A381R668_9ZZZZ</name>
<evidence type="ECO:0000256" key="4">
    <source>
        <dbReference type="ARBA" id="ARBA00022490"/>
    </source>
</evidence>
<dbReference type="InterPro" id="IPR005758">
    <property type="entry name" value="UDP-N-AcMur_Ala_ligase_MurC"/>
</dbReference>
<protein>
    <recommendedName>
        <fullName evidence="3">UDP-N-acetylmuramate--L-alanine ligase</fullName>
        <ecNumber evidence="3">6.3.2.8</ecNumber>
    </recommendedName>
</protein>
<dbReference type="HAMAP" id="MF_00046">
    <property type="entry name" value="MurC"/>
    <property type="match status" value="1"/>
</dbReference>
<evidence type="ECO:0000256" key="5">
    <source>
        <dbReference type="ARBA" id="ARBA00022598"/>
    </source>
</evidence>
<feature type="domain" description="Mur ligase central" evidence="11">
    <location>
        <begin position="121"/>
        <end position="299"/>
    </location>
</feature>
<dbReference type="AlphaFoldDB" id="A0A381R668"/>
<dbReference type="EMBL" id="UINC01001694">
    <property type="protein sequence ID" value="SUZ86704.1"/>
    <property type="molecule type" value="Genomic_DNA"/>
</dbReference>
<evidence type="ECO:0000256" key="2">
    <source>
        <dbReference type="ARBA" id="ARBA00004752"/>
    </source>
</evidence>
<dbReference type="InterPro" id="IPR036615">
    <property type="entry name" value="Mur_ligase_C_dom_sf"/>
</dbReference>
<keyword evidence="4" id="KW-0963">Cytoplasm</keyword>
<dbReference type="GO" id="GO:0009252">
    <property type="term" value="P:peptidoglycan biosynthetic process"/>
    <property type="evidence" value="ECO:0007669"/>
    <property type="project" value="UniProtKB-UniPathway"/>
</dbReference>
<feature type="domain" description="Mur ligase N-terminal catalytic" evidence="9">
    <location>
        <begin position="19"/>
        <end position="115"/>
    </location>
</feature>
<dbReference type="InterPro" id="IPR000713">
    <property type="entry name" value="Mur_ligase_N"/>
</dbReference>
<dbReference type="EC" id="6.3.2.8" evidence="3"/>
<dbReference type="NCBIfam" id="TIGR01082">
    <property type="entry name" value="murC"/>
    <property type="match status" value="1"/>
</dbReference>
<evidence type="ECO:0000313" key="12">
    <source>
        <dbReference type="EMBL" id="SUZ86704.1"/>
    </source>
</evidence>
<dbReference type="GO" id="GO:0008763">
    <property type="term" value="F:UDP-N-acetylmuramate-L-alanine ligase activity"/>
    <property type="evidence" value="ECO:0007669"/>
    <property type="project" value="UniProtKB-EC"/>
</dbReference>
<organism evidence="12">
    <name type="scientific">marine metagenome</name>
    <dbReference type="NCBI Taxonomy" id="408172"/>
    <lineage>
        <taxon>unclassified sequences</taxon>
        <taxon>metagenomes</taxon>
        <taxon>ecological metagenomes</taxon>
    </lineage>
</organism>
<comment type="pathway">
    <text evidence="2">Cell wall biogenesis; peptidoglycan biosynthesis.</text>
</comment>
<dbReference type="InterPro" id="IPR004101">
    <property type="entry name" value="Mur_ligase_C"/>
</dbReference>
<gene>
    <name evidence="12" type="ORF">METZ01_LOCUS39558</name>
</gene>
<dbReference type="Gene3D" id="3.40.50.720">
    <property type="entry name" value="NAD(P)-binding Rossmann-like Domain"/>
    <property type="match status" value="1"/>
</dbReference>
<dbReference type="Gene3D" id="3.90.190.20">
    <property type="entry name" value="Mur ligase, C-terminal domain"/>
    <property type="match status" value="1"/>
</dbReference>
<sequence>VNAPSDERDLRQLSNEGRVHFMGVGGAGMCALAELFAKLGGSVSGCDLRPGSSTDKLRALDVQIHEGHEASHVEGASALVVSSAVPTDHPEIQEALDRGIPVFKRAEALGQWVNQGRVLAVAGTHGKTSTTAMATEILAAAGMDPTAFVGGRVSAWGGNLRSGGDLYVVEADEYDRSFLQLKPAVAVVTNVEADHLDIYGALKGVTRAFREFLEGLLPDGSAVICADDHGASRLVTGFESRVRTYGLNAGAHIRAVDVEARESGMDFRVIDEGVDRGTFRLQVPGVHNLLNALGAAAAARCFGVDWSTVHDGLSAYEGVERRFETVGLGRGVLIVDDYAHHPSEIHATLAAARGAHPGRRIVAVFQPHLFTRTRDFADEFGEALSAADSIWVTDVFAARENPIEGVTGEVVALAAERAGAPVRYHADVNTLADTLAEELASDDLLLTMGAGSIDRVAYDVLARLEEPTDA</sequence>
<evidence type="ECO:0000256" key="3">
    <source>
        <dbReference type="ARBA" id="ARBA00012211"/>
    </source>
</evidence>
<proteinExistence type="inferred from homology"/>
<dbReference type="GO" id="GO:0005524">
    <property type="term" value="F:ATP binding"/>
    <property type="evidence" value="ECO:0007669"/>
    <property type="project" value="UniProtKB-KW"/>
</dbReference>
<evidence type="ECO:0000256" key="6">
    <source>
        <dbReference type="ARBA" id="ARBA00022741"/>
    </source>
</evidence>
<evidence type="ECO:0000259" key="10">
    <source>
        <dbReference type="Pfam" id="PF02875"/>
    </source>
</evidence>
<evidence type="ECO:0000256" key="8">
    <source>
        <dbReference type="ARBA" id="ARBA00047833"/>
    </source>
</evidence>